<dbReference type="FunFam" id="3.40.50.300:FF:000136">
    <property type="entry name" value="Replication factor C subunit 5"/>
    <property type="match status" value="1"/>
</dbReference>
<dbReference type="Gene3D" id="1.20.272.10">
    <property type="match status" value="1"/>
</dbReference>
<reference evidence="2" key="1">
    <citation type="submission" date="2023-07" db="EMBL/GenBank/DDBJ databases">
        <authorList>
            <consortium name="AG Swart"/>
            <person name="Singh M."/>
            <person name="Singh A."/>
            <person name="Seah K."/>
            <person name="Emmerich C."/>
        </authorList>
    </citation>
    <scope>NUCLEOTIDE SEQUENCE</scope>
    <source>
        <strain evidence="2">DP1</strain>
    </source>
</reference>
<dbReference type="Gene3D" id="1.10.8.60">
    <property type="match status" value="1"/>
</dbReference>
<dbReference type="GO" id="GO:0003677">
    <property type="term" value="F:DNA binding"/>
    <property type="evidence" value="ECO:0007669"/>
    <property type="project" value="InterPro"/>
</dbReference>
<keyword evidence="3" id="KW-1185">Reference proteome</keyword>
<dbReference type="Proteomes" id="UP001295684">
    <property type="component" value="Unassembled WGS sequence"/>
</dbReference>
<evidence type="ECO:0000256" key="1">
    <source>
        <dbReference type="ARBA" id="ARBA00022705"/>
    </source>
</evidence>
<comment type="caution">
    <text evidence="2">The sequence shown here is derived from an EMBL/GenBank/DDBJ whole genome shotgun (WGS) entry which is preliminary data.</text>
</comment>
<dbReference type="Pfam" id="PF22534">
    <property type="entry name" value="RFC_C"/>
    <property type="match status" value="1"/>
</dbReference>
<dbReference type="Gene3D" id="3.40.50.300">
    <property type="entry name" value="P-loop containing nucleotide triphosphate hydrolases"/>
    <property type="match status" value="1"/>
</dbReference>
<keyword evidence="1" id="KW-0235">DNA replication</keyword>
<dbReference type="Pfam" id="PF13177">
    <property type="entry name" value="DNA_pol3_delta2"/>
    <property type="match status" value="1"/>
</dbReference>
<sequence length="359" mass="40506">MATNDVLWAEKYRPQNFDSLLFNTSQTRRLKKLVESDDFPHLLFYGRSGAGKRTLIKSVLNELFGAGVEIMKSEIKEFKPTSSSLVVDCVVNSSQYHQEVTPSEVDRYDRVVVNSIIKEIAGSAKLNVDAENEDEEKTKNFKVLVIHDLDKLSREAQSGLRRTMEKYMHNCRIISDCESLSRVLPPLKSRCVQIRVGAPKVEEIASTLQTIAGYESFELSDALAERIAKSCGRNARRAITILQTLRASKSFSSSTKIPRLGFEEIIDGICDMTIKDQSPKQLRLIRNKFNDLLCTGIDAEIIFTLLAKRLMEVVHNSLKLQILYHAVNSDYRCSQGTKAIVHLEAFTAAVMVSYRQSMS</sequence>
<dbReference type="GO" id="GO:0006261">
    <property type="term" value="P:DNA-templated DNA replication"/>
    <property type="evidence" value="ECO:0007669"/>
    <property type="project" value="TreeGrafter"/>
</dbReference>
<organism evidence="2 3">
    <name type="scientific">Euplotes crassus</name>
    <dbReference type="NCBI Taxonomy" id="5936"/>
    <lineage>
        <taxon>Eukaryota</taxon>
        <taxon>Sar</taxon>
        <taxon>Alveolata</taxon>
        <taxon>Ciliophora</taxon>
        <taxon>Intramacronucleata</taxon>
        <taxon>Spirotrichea</taxon>
        <taxon>Hypotrichia</taxon>
        <taxon>Euplotida</taxon>
        <taxon>Euplotidae</taxon>
        <taxon>Moneuplotes</taxon>
    </lineage>
</organism>
<dbReference type="SUPFAM" id="SSF48019">
    <property type="entry name" value="post-AAA+ oligomerization domain-like"/>
    <property type="match status" value="1"/>
</dbReference>
<dbReference type="InterPro" id="IPR027417">
    <property type="entry name" value="P-loop_NTPase"/>
</dbReference>
<dbReference type="SUPFAM" id="SSF52540">
    <property type="entry name" value="P-loop containing nucleoside triphosphate hydrolases"/>
    <property type="match status" value="1"/>
</dbReference>
<dbReference type="GO" id="GO:0003689">
    <property type="term" value="F:DNA clamp loader activity"/>
    <property type="evidence" value="ECO:0007669"/>
    <property type="project" value="TreeGrafter"/>
</dbReference>
<evidence type="ECO:0000313" key="3">
    <source>
        <dbReference type="Proteomes" id="UP001295684"/>
    </source>
</evidence>
<protein>
    <submittedName>
        <fullName evidence="2">Uncharacterized protein</fullName>
    </submittedName>
</protein>
<dbReference type="GO" id="GO:0006281">
    <property type="term" value="P:DNA repair"/>
    <property type="evidence" value="ECO:0007669"/>
    <property type="project" value="TreeGrafter"/>
</dbReference>
<dbReference type="CDD" id="cd00009">
    <property type="entry name" value="AAA"/>
    <property type="match status" value="1"/>
</dbReference>
<dbReference type="GO" id="GO:0005634">
    <property type="term" value="C:nucleus"/>
    <property type="evidence" value="ECO:0007669"/>
    <property type="project" value="TreeGrafter"/>
</dbReference>
<dbReference type="AlphaFoldDB" id="A0AAD1XJS8"/>
<name>A0AAD1XJS8_EUPCR</name>
<accession>A0AAD1XJS8</accession>
<dbReference type="PANTHER" id="PTHR11669:SF1">
    <property type="entry name" value="REPLICATION FACTOR C SUBUNIT 3"/>
    <property type="match status" value="1"/>
</dbReference>
<evidence type="ECO:0000313" key="2">
    <source>
        <dbReference type="EMBL" id="CAI2373948.1"/>
    </source>
</evidence>
<proteinExistence type="predicted"/>
<dbReference type="Pfam" id="PF21960">
    <property type="entry name" value="RCF1-5-like_lid"/>
    <property type="match status" value="1"/>
</dbReference>
<gene>
    <name evidence="2" type="ORF">ECRASSUSDP1_LOCUS15297</name>
</gene>
<dbReference type="InterPro" id="IPR050238">
    <property type="entry name" value="DNA_Rep/Repair_Clamp_Loader"/>
</dbReference>
<dbReference type="GO" id="GO:0005663">
    <property type="term" value="C:DNA replication factor C complex"/>
    <property type="evidence" value="ECO:0007669"/>
    <property type="project" value="TreeGrafter"/>
</dbReference>
<dbReference type="PANTHER" id="PTHR11669">
    <property type="entry name" value="REPLICATION FACTOR C / DNA POLYMERASE III GAMMA-TAU SUBUNIT"/>
    <property type="match status" value="1"/>
</dbReference>
<dbReference type="InterPro" id="IPR008921">
    <property type="entry name" value="DNA_pol3_clamp-load_cplx_C"/>
</dbReference>
<dbReference type="EMBL" id="CAMPGE010015315">
    <property type="protein sequence ID" value="CAI2373948.1"/>
    <property type="molecule type" value="Genomic_DNA"/>
</dbReference>